<dbReference type="PROSITE" id="PS50002">
    <property type="entry name" value="SH3"/>
    <property type="match status" value="1"/>
</dbReference>
<protein>
    <recommendedName>
        <fullName evidence="6">SH3 domain-containing protein</fullName>
    </recommendedName>
</protein>
<feature type="transmembrane region" description="Helical" evidence="4">
    <location>
        <begin position="294"/>
        <end position="314"/>
    </location>
</feature>
<feature type="region of interest" description="Disordered" evidence="3">
    <location>
        <begin position="255"/>
        <end position="285"/>
    </location>
</feature>
<keyword evidence="8" id="KW-1185">Reference proteome</keyword>
<feature type="domain" description="SH3" evidence="6">
    <location>
        <begin position="804"/>
        <end position="865"/>
    </location>
</feature>
<dbReference type="InterPro" id="IPR001452">
    <property type="entry name" value="SH3_domain"/>
</dbReference>
<feature type="chain" id="PRO_5012169170" description="SH3 domain-containing protein" evidence="5">
    <location>
        <begin position="20"/>
        <end position="870"/>
    </location>
</feature>
<dbReference type="Proteomes" id="UP000193944">
    <property type="component" value="Unassembled WGS sequence"/>
</dbReference>
<dbReference type="Pfam" id="PF00018">
    <property type="entry name" value="SH3_1"/>
    <property type="match status" value="1"/>
</dbReference>
<feature type="compositionally biased region" description="Low complexity" evidence="3">
    <location>
        <begin position="604"/>
        <end position="647"/>
    </location>
</feature>
<evidence type="ECO:0000313" key="8">
    <source>
        <dbReference type="Proteomes" id="UP000193944"/>
    </source>
</evidence>
<keyword evidence="4" id="KW-0472">Membrane</keyword>
<evidence type="ECO:0000256" key="1">
    <source>
        <dbReference type="ARBA" id="ARBA00022443"/>
    </source>
</evidence>
<proteinExistence type="predicted"/>
<evidence type="ECO:0000259" key="6">
    <source>
        <dbReference type="PROSITE" id="PS50002"/>
    </source>
</evidence>
<accession>A0A1Y1XHI0</accession>
<evidence type="ECO:0000313" key="7">
    <source>
        <dbReference type="EMBL" id="ORX85205.1"/>
    </source>
</evidence>
<dbReference type="EMBL" id="MCFG01000039">
    <property type="protein sequence ID" value="ORX85205.1"/>
    <property type="molecule type" value="Genomic_DNA"/>
</dbReference>
<dbReference type="Gene3D" id="2.30.30.40">
    <property type="entry name" value="SH3 Domains"/>
    <property type="match status" value="1"/>
</dbReference>
<feature type="compositionally biased region" description="Low complexity" evidence="3">
    <location>
        <begin position="264"/>
        <end position="273"/>
    </location>
</feature>
<dbReference type="SUPFAM" id="SSF50044">
    <property type="entry name" value="SH3-domain"/>
    <property type="match status" value="1"/>
</dbReference>
<dbReference type="AlphaFoldDB" id="A0A1Y1XHI0"/>
<organism evidence="7 8">
    <name type="scientific">Anaeromyces robustus</name>
    <dbReference type="NCBI Taxonomy" id="1754192"/>
    <lineage>
        <taxon>Eukaryota</taxon>
        <taxon>Fungi</taxon>
        <taxon>Fungi incertae sedis</taxon>
        <taxon>Chytridiomycota</taxon>
        <taxon>Chytridiomycota incertae sedis</taxon>
        <taxon>Neocallimastigomycetes</taxon>
        <taxon>Neocallimastigales</taxon>
        <taxon>Neocallimastigaceae</taxon>
        <taxon>Anaeromyces</taxon>
    </lineage>
</organism>
<evidence type="ECO:0000256" key="2">
    <source>
        <dbReference type="PROSITE-ProRule" id="PRU00192"/>
    </source>
</evidence>
<feature type="region of interest" description="Disordered" evidence="3">
    <location>
        <begin position="188"/>
        <end position="230"/>
    </location>
</feature>
<keyword evidence="4" id="KW-1133">Transmembrane helix</keyword>
<feature type="compositionally biased region" description="Basic and acidic residues" evidence="3">
    <location>
        <begin position="274"/>
        <end position="285"/>
    </location>
</feature>
<dbReference type="OrthoDB" id="5595608at2759"/>
<feature type="region of interest" description="Disordered" evidence="3">
    <location>
        <begin position="584"/>
        <end position="649"/>
    </location>
</feature>
<name>A0A1Y1XHI0_9FUNG</name>
<feature type="compositionally biased region" description="Low complexity" evidence="3">
    <location>
        <begin position="584"/>
        <end position="595"/>
    </location>
</feature>
<feature type="compositionally biased region" description="Gly residues" evidence="3">
    <location>
        <begin position="188"/>
        <end position="211"/>
    </location>
</feature>
<keyword evidence="5" id="KW-0732">Signal</keyword>
<evidence type="ECO:0000256" key="3">
    <source>
        <dbReference type="SAM" id="MobiDB-lite"/>
    </source>
</evidence>
<dbReference type="SMART" id="SM00326">
    <property type="entry name" value="SH3"/>
    <property type="match status" value="1"/>
</dbReference>
<reference evidence="7 8" key="2">
    <citation type="submission" date="2016-08" db="EMBL/GenBank/DDBJ databases">
        <title>Pervasive Adenine N6-methylation of Active Genes in Fungi.</title>
        <authorList>
            <consortium name="DOE Joint Genome Institute"/>
            <person name="Mondo S.J."/>
            <person name="Dannebaum R.O."/>
            <person name="Kuo R.C."/>
            <person name="Labutti K."/>
            <person name="Haridas S."/>
            <person name="Kuo A."/>
            <person name="Salamov A."/>
            <person name="Ahrendt S.R."/>
            <person name="Lipzen A."/>
            <person name="Sullivan W."/>
            <person name="Andreopoulos W.B."/>
            <person name="Clum A."/>
            <person name="Lindquist E."/>
            <person name="Daum C."/>
            <person name="Ramamoorthy G.K."/>
            <person name="Gryganskyi A."/>
            <person name="Culley D."/>
            <person name="Magnuson J.K."/>
            <person name="James T.Y."/>
            <person name="O'Malley M.A."/>
            <person name="Stajich J.E."/>
            <person name="Spatafora J.W."/>
            <person name="Visel A."/>
            <person name="Grigoriev I.V."/>
        </authorList>
    </citation>
    <scope>NUCLEOTIDE SEQUENCE [LARGE SCALE GENOMIC DNA]</scope>
    <source>
        <strain evidence="7 8">S4</strain>
    </source>
</reference>
<reference evidence="7 8" key="1">
    <citation type="submission" date="2016-08" db="EMBL/GenBank/DDBJ databases">
        <title>A Parts List for Fungal Cellulosomes Revealed by Comparative Genomics.</title>
        <authorList>
            <consortium name="DOE Joint Genome Institute"/>
            <person name="Haitjema C.H."/>
            <person name="Gilmore S.P."/>
            <person name="Henske J.K."/>
            <person name="Solomon K.V."/>
            <person name="De Groot R."/>
            <person name="Kuo A."/>
            <person name="Mondo S.J."/>
            <person name="Salamov A.A."/>
            <person name="Labutti K."/>
            <person name="Zhao Z."/>
            <person name="Chiniquy J."/>
            <person name="Barry K."/>
            <person name="Brewer H.M."/>
            <person name="Purvine S.O."/>
            <person name="Wright A.T."/>
            <person name="Boxma B."/>
            <person name="Van Alen T."/>
            <person name="Hackstein J.H."/>
            <person name="Baker S.E."/>
            <person name="Grigoriev I.V."/>
            <person name="O'Malley M.A."/>
        </authorList>
    </citation>
    <scope>NUCLEOTIDE SEQUENCE [LARGE SCALE GENOMIC DNA]</scope>
    <source>
        <strain evidence="7 8">S4</strain>
    </source>
</reference>
<sequence length="870" mass="96095">MKVYNIIISLLLFIFSVKSYVTDVTIVECQEPLTTSDITKGLCFDVINNNSVPEKNWQIILFNLNQYDSTYTKARYIAYKKENGKKACTYLKILEKKEVSTESDYTKLQEPLKPRPQTSLNDETIPEYYLYVKKDINDTPKADTDVILEIDVINGDTTDNSFIQIQPNINNANLQNGNIEQTPGFPGGNTGGNTGINTGGNTGGNIGGNTGGAFPTSPDNNNNNNNPLGLKKRELDNTIHVIFKLGKPDNVIVSTTTSAEPSKTTEAQPTQTTKTEENKENKKENNLNGLTKTLAVVSVVAVASAISLVIFIVVNRRRHYNVEKEKEQLFANLPWKTNNNNNGFVDQIYGPSLPQMENALNNSKNGYPETALNRNNNQQQQNTFNRNNAAFNTMNSNGGYNTMNSNGYNTMNSNGGYNTMNSNGGYNTMNSNGGYNTMNSNGGYSTMHSVNSNASRGNNGTLASMRSVGPDMGQPGQMNMNMNMNMNPGMQNQNYPPPNNGTGMNYMNQPPMTSAPNMNAGFNFTLSTSPLSNVSGGYQNTNTINSASNTFTSSNYNPNYQPSVTFNQGTNQRINNIVYNNQSQTQLQQQNQPQQTYGTMNSSETLNNQPTNTLQPNQTNENENNLNNNSDNNTNNDNNTDTSSDSLNHSRISTTVHSHKQPNNVKKKLYVMNNDENDIDSSSDEDDDHPKIIEDDSQELLGSTKLADAENEPEAEEEIEIKTNPLLINDNSLNLPSNLQIDNIDISLNLTSIDFNTFSSIPDGTFMKNLMDENNNIDPKRLSKRISTLNVSSQIDLNNTTFDESDPDIPVAAGYDARELDELTLQRGDKITVKAVYSDGWGFGINNTTNEKGVFPIVCLARKPNLVPTE</sequence>
<evidence type="ECO:0000256" key="5">
    <source>
        <dbReference type="SAM" id="SignalP"/>
    </source>
</evidence>
<gene>
    <name evidence="7" type="ORF">BCR32DRAFT_290868</name>
</gene>
<feature type="signal peptide" evidence="5">
    <location>
        <begin position="1"/>
        <end position="19"/>
    </location>
</feature>
<evidence type="ECO:0000256" key="4">
    <source>
        <dbReference type="SAM" id="Phobius"/>
    </source>
</evidence>
<comment type="caution">
    <text evidence="7">The sequence shown here is derived from an EMBL/GenBank/DDBJ whole genome shotgun (WGS) entry which is preliminary data.</text>
</comment>
<keyword evidence="4" id="KW-0812">Transmembrane</keyword>
<keyword evidence="1 2" id="KW-0728">SH3 domain</keyword>
<dbReference type="InterPro" id="IPR036028">
    <property type="entry name" value="SH3-like_dom_sf"/>
</dbReference>